<gene>
    <name evidence="1" type="ORF">C427_1131</name>
</gene>
<dbReference type="Proteomes" id="UP000011864">
    <property type="component" value="Chromosome"/>
</dbReference>
<dbReference type="HOGENOM" id="CLU_2539524_0_0_6"/>
<dbReference type="PATRIC" id="fig|1129794.4.peg.1120"/>
<protein>
    <submittedName>
        <fullName evidence="1">Transposase IS200-family protein</fullName>
    </submittedName>
</protein>
<proteinExistence type="predicted"/>
<name>K7A3M3_9ALTE</name>
<sequence>MDTELFVETIGNANEEIICKYVQNQLIELDSKENNAEQLVCFKTWPLAAVFIFNRSKLDVLARHTIASSLQWVIYLWCPSYYT</sequence>
<reference evidence="1 2" key="1">
    <citation type="journal article" date="2013" name="Genome Announc.">
        <title>Complete Genome Sequence of Glaciecola psychrophila Strain 170T.</title>
        <authorList>
            <person name="Yin J."/>
            <person name="Chen J."/>
            <person name="Liu G."/>
            <person name="Yu Y."/>
            <person name="Song L."/>
            <person name="Wang X."/>
            <person name="Qu X."/>
        </authorList>
    </citation>
    <scope>NUCLEOTIDE SEQUENCE [LARGE SCALE GENOMIC DNA]</scope>
    <source>
        <strain evidence="1 2">170</strain>
    </source>
</reference>
<keyword evidence="2" id="KW-1185">Reference proteome</keyword>
<evidence type="ECO:0000313" key="2">
    <source>
        <dbReference type="Proteomes" id="UP000011864"/>
    </source>
</evidence>
<dbReference type="KEGG" id="gps:C427_1131"/>
<organism evidence="1 2">
    <name type="scientific">Paraglaciecola psychrophila 170</name>
    <dbReference type="NCBI Taxonomy" id="1129794"/>
    <lineage>
        <taxon>Bacteria</taxon>
        <taxon>Pseudomonadati</taxon>
        <taxon>Pseudomonadota</taxon>
        <taxon>Gammaproteobacteria</taxon>
        <taxon>Alteromonadales</taxon>
        <taxon>Alteromonadaceae</taxon>
        <taxon>Paraglaciecola</taxon>
    </lineage>
</organism>
<dbReference type="AlphaFoldDB" id="K7A3M3"/>
<evidence type="ECO:0000313" key="1">
    <source>
        <dbReference type="EMBL" id="AGH43240.1"/>
    </source>
</evidence>
<accession>K7A3M3</accession>
<dbReference type="EMBL" id="CP003837">
    <property type="protein sequence ID" value="AGH43240.1"/>
    <property type="molecule type" value="Genomic_DNA"/>
</dbReference>